<evidence type="ECO:0008006" key="3">
    <source>
        <dbReference type="Google" id="ProtNLM"/>
    </source>
</evidence>
<organism evidence="1 2">
    <name type="scientific">Psychrobacillus glaciei</name>
    <dbReference type="NCBI Taxonomy" id="2283160"/>
    <lineage>
        <taxon>Bacteria</taxon>
        <taxon>Bacillati</taxon>
        <taxon>Bacillota</taxon>
        <taxon>Bacilli</taxon>
        <taxon>Bacillales</taxon>
        <taxon>Bacillaceae</taxon>
        <taxon>Psychrobacillus</taxon>
    </lineage>
</organism>
<dbReference type="Proteomes" id="UP000325517">
    <property type="component" value="Chromosome"/>
</dbReference>
<dbReference type="AlphaFoldDB" id="A0A5J6SMM5"/>
<evidence type="ECO:0000313" key="2">
    <source>
        <dbReference type="Proteomes" id="UP000325517"/>
    </source>
</evidence>
<dbReference type="EMBL" id="CP031223">
    <property type="protein sequence ID" value="QFF99191.1"/>
    <property type="molecule type" value="Genomic_DNA"/>
</dbReference>
<sequence length="300" mass="35405">MKIQIQPLQEQIDLWIEKYVPEEDLFFLREEDLLNLEDYLHEILVIPKAEFFNHASYSQIQLVNSYEYWRISNDIQYVIVAQPDWITNLNLEVKLALFHIQVEMGRGLILPLSLFSIPDEVPIEYLVKQKGEQYVVLQNDMWKRLSVSNKKNAIQAYALEWDSWDSSEVPVNIPAHLKKYANSFSTEAGANCLAATIYAVSNHLKRNDWMIHEWVHQGTFIIGLKNARYSIIEEEALQEGDVVTWINDGGMIQHAAYHIGEHLFFNKNGQTFFNPWKIIHWKELNEEWNAYTYRIYRKVI</sequence>
<dbReference type="RefSeq" id="WP_151700118.1">
    <property type="nucleotide sequence ID" value="NZ_CP031223.1"/>
</dbReference>
<keyword evidence="2" id="KW-1185">Reference proteome</keyword>
<proteinExistence type="predicted"/>
<reference evidence="1 2" key="1">
    <citation type="submission" date="2018-07" db="EMBL/GenBank/DDBJ databases">
        <title>Complete genome sequence of Psychrobacillus sp. PB01, isolated from iceberg, and comparative genome analysis of Psychrobacillus strains.</title>
        <authorList>
            <person name="Lee P.C."/>
        </authorList>
    </citation>
    <scope>NUCLEOTIDE SEQUENCE [LARGE SCALE GENOMIC DNA]</scope>
    <source>
        <strain evidence="1 2">PB01</strain>
    </source>
</reference>
<dbReference type="KEGG" id="psyo:PB01_10305"/>
<protein>
    <recommendedName>
        <fullName evidence="3">NlpC/P60 domain-containing protein</fullName>
    </recommendedName>
</protein>
<accession>A0A5J6SMM5</accession>
<dbReference type="OrthoDB" id="2139078at2"/>
<name>A0A5J6SMM5_9BACI</name>
<gene>
    <name evidence="1" type="ORF">PB01_10305</name>
</gene>
<evidence type="ECO:0000313" key="1">
    <source>
        <dbReference type="EMBL" id="QFF99191.1"/>
    </source>
</evidence>